<dbReference type="Pfam" id="PF13472">
    <property type="entry name" value="Lipase_GDSL_2"/>
    <property type="match status" value="1"/>
</dbReference>
<evidence type="ECO:0000313" key="3">
    <source>
        <dbReference type="Proteomes" id="UP001169069"/>
    </source>
</evidence>
<sequence length="221" mass="24503">MKIRYIVLILSIVSSALFIACGGGGGTISDSENKIRVACIGDSITYGANLPSTQSYPSQLSTLLGEEWAVENFGVSGTTALKDTSQSYWNSSKFISSHDYNPDIVVIMFGTNDLKPSNWVYKDQFISDYTDLIESYKTLSSQPAVYICYPPPVYNDAQGYPSENIPLELIPMIDDIASINNVPIIDNYSILYDKEYLFPDDVHPNAEGAQMIAEEVYSHIY</sequence>
<protein>
    <submittedName>
        <fullName evidence="2">GDSL-type esterase/lipase family protein</fullName>
    </submittedName>
</protein>
<comment type="caution">
    <text evidence="2">The sequence shown here is derived from an EMBL/GenBank/DDBJ whole genome shotgun (WGS) entry which is preliminary data.</text>
</comment>
<organism evidence="2 3">
    <name type="scientific">Sulfurovum zhangzhouensis</name>
    <dbReference type="NCBI Taxonomy" id="3019067"/>
    <lineage>
        <taxon>Bacteria</taxon>
        <taxon>Pseudomonadati</taxon>
        <taxon>Campylobacterota</taxon>
        <taxon>Epsilonproteobacteria</taxon>
        <taxon>Campylobacterales</taxon>
        <taxon>Sulfurovaceae</taxon>
        <taxon>Sulfurovum</taxon>
    </lineage>
</organism>
<dbReference type="PANTHER" id="PTHR30383:SF5">
    <property type="entry name" value="SGNH HYDROLASE-TYPE ESTERASE DOMAIN-CONTAINING PROTEIN"/>
    <property type="match status" value="1"/>
</dbReference>
<name>A0ABT7QUW7_9BACT</name>
<dbReference type="PANTHER" id="PTHR30383">
    <property type="entry name" value="THIOESTERASE 1/PROTEASE 1/LYSOPHOSPHOLIPASE L1"/>
    <property type="match status" value="1"/>
</dbReference>
<dbReference type="EMBL" id="JAQIBD010000001">
    <property type="protein sequence ID" value="MDM5270577.1"/>
    <property type="molecule type" value="Genomic_DNA"/>
</dbReference>
<dbReference type="InterPro" id="IPR013830">
    <property type="entry name" value="SGNH_hydro"/>
</dbReference>
<dbReference type="PROSITE" id="PS51257">
    <property type="entry name" value="PROKAR_LIPOPROTEIN"/>
    <property type="match status" value="1"/>
</dbReference>
<reference evidence="2" key="1">
    <citation type="submission" date="2023-01" db="EMBL/GenBank/DDBJ databases">
        <title>Sulfurovum sp. zt1-1 genome assembly.</title>
        <authorList>
            <person name="Wang J."/>
        </authorList>
    </citation>
    <scope>NUCLEOTIDE SEQUENCE</scope>
    <source>
        <strain evidence="2">Zt1-1</strain>
    </source>
</reference>
<gene>
    <name evidence="2" type="ORF">PGH07_00100</name>
</gene>
<dbReference type="InterPro" id="IPR051532">
    <property type="entry name" value="Ester_Hydrolysis_Enzymes"/>
</dbReference>
<dbReference type="InterPro" id="IPR036514">
    <property type="entry name" value="SGNH_hydro_sf"/>
</dbReference>
<dbReference type="SUPFAM" id="SSF52266">
    <property type="entry name" value="SGNH hydrolase"/>
    <property type="match status" value="1"/>
</dbReference>
<keyword evidence="3" id="KW-1185">Reference proteome</keyword>
<accession>A0ABT7QUW7</accession>
<dbReference type="Proteomes" id="UP001169069">
    <property type="component" value="Unassembled WGS sequence"/>
</dbReference>
<evidence type="ECO:0000259" key="1">
    <source>
        <dbReference type="Pfam" id="PF13472"/>
    </source>
</evidence>
<dbReference type="Gene3D" id="3.40.50.1110">
    <property type="entry name" value="SGNH hydrolase"/>
    <property type="match status" value="1"/>
</dbReference>
<feature type="domain" description="SGNH hydrolase-type esterase" evidence="1">
    <location>
        <begin position="39"/>
        <end position="210"/>
    </location>
</feature>
<proteinExistence type="predicted"/>
<dbReference type="RefSeq" id="WP_289411855.1">
    <property type="nucleotide sequence ID" value="NZ_JAQIBD010000001.1"/>
</dbReference>
<evidence type="ECO:0000313" key="2">
    <source>
        <dbReference type="EMBL" id="MDM5270577.1"/>
    </source>
</evidence>